<keyword evidence="4" id="KW-1185">Reference proteome</keyword>
<evidence type="ECO:0000313" key="3">
    <source>
        <dbReference type="EMBL" id="KAJ8968588.1"/>
    </source>
</evidence>
<dbReference type="GO" id="GO:0016020">
    <property type="term" value="C:membrane"/>
    <property type="evidence" value="ECO:0007669"/>
    <property type="project" value="TreeGrafter"/>
</dbReference>
<dbReference type="Pfam" id="PF02014">
    <property type="entry name" value="Reeler"/>
    <property type="match status" value="1"/>
</dbReference>
<evidence type="ECO:0000256" key="1">
    <source>
        <dbReference type="SAM" id="SignalP"/>
    </source>
</evidence>
<dbReference type="Proteomes" id="UP001162156">
    <property type="component" value="Unassembled WGS sequence"/>
</dbReference>
<dbReference type="AlphaFoldDB" id="A0AAV8ZRX0"/>
<dbReference type="InterPro" id="IPR002861">
    <property type="entry name" value="Reeler_dom"/>
</dbReference>
<keyword evidence="1" id="KW-0732">Signal</keyword>
<sequence length="123" mass="13771">MAKSKYHLMHKLVIFTIFAVISSTWAYSAGAPESTCDDMTPKHPVEPQKSRLPYKILISKDAVKGGEEVEITISGKIFKGFLLQVRNEDKAVGEFQIPDDDKYSKATNCHGAKRVSTFIFSKM</sequence>
<feature type="signal peptide" evidence="1">
    <location>
        <begin position="1"/>
        <end position="26"/>
    </location>
</feature>
<dbReference type="Gene3D" id="2.60.40.4060">
    <property type="entry name" value="Reeler domain"/>
    <property type="match status" value="1"/>
</dbReference>
<dbReference type="PROSITE" id="PS51019">
    <property type="entry name" value="REELIN"/>
    <property type="match status" value="1"/>
</dbReference>
<feature type="domain" description="Reelin" evidence="2">
    <location>
        <begin position="13"/>
        <end position="123"/>
    </location>
</feature>
<evidence type="ECO:0000313" key="4">
    <source>
        <dbReference type="Proteomes" id="UP001162156"/>
    </source>
</evidence>
<organism evidence="3 4">
    <name type="scientific">Rhamnusium bicolor</name>
    <dbReference type="NCBI Taxonomy" id="1586634"/>
    <lineage>
        <taxon>Eukaryota</taxon>
        <taxon>Metazoa</taxon>
        <taxon>Ecdysozoa</taxon>
        <taxon>Arthropoda</taxon>
        <taxon>Hexapoda</taxon>
        <taxon>Insecta</taxon>
        <taxon>Pterygota</taxon>
        <taxon>Neoptera</taxon>
        <taxon>Endopterygota</taxon>
        <taxon>Coleoptera</taxon>
        <taxon>Polyphaga</taxon>
        <taxon>Cucujiformia</taxon>
        <taxon>Chrysomeloidea</taxon>
        <taxon>Cerambycidae</taxon>
        <taxon>Lepturinae</taxon>
        <taxon>Rhagiini</taxon>
        <taxon>Rhamnusium</taxon>
    </lineage>
</organism>
<accession>A0AAV8ZRX0</accession>
<proteinExistence type="predicted"/>
<dbReference type="CDD" id="cd08544">
    <property type="entry name" value="Reeler"/>
    <property type="match status" value="1"/>
</dbReference>
<feature type="chain" id="PRO_5043675947" description="Reelin domain-containing protein" evidence="1">
    <location>
        <begin position="27"/>
        <end position="123"/>
    </location>
</feature>
<reference evidence="3" key="1">
    <citation type="journal article" date="2023" name="Insect Mol. Biol.">
        <title>Genome sequencing provides insights into the evolution of gene families encoding plant cell wall-degrading enzymes in longhorned beetles.</title>
        <authorList>
            <person name="Shin N.R."/>
            <person name="Okamura Y."/>
            <person name="Kirsch R."/>
            <person name="Pauchet Y."/>
        </authorList>
    </citation>
    <scope>NUCLEOTIDE SEQUENCE</scope>
    <source>
        <strain evidence="3">RBIC_L_NR</strain>
    </source>
</reference>
<dbReference type="InterPro" id="IPR042307">
    <property type="entry name" value="Reeler_sf"/>
</dbReference>
<evidence type="ECO:0000259" key="2">
    <source>
        <dbReference type="PROSITE" id="PS51019"/>
    </source>
</evidence>
<dbReference type="PANTHER" id="PTHR45828:SF33">
    <property type="entry name" value="DOMON DOMAIN-CONTAINING PROTEIN"/>
    <property type="match status" value="1"/>
</dbReference>
<dbReference type="EMBL" id="JANEYF010000676">
    <property type="protein sequence ID" value="KAJ8968588.1"/>
    <property type="molecule type" value="Genomic_DNA"/>
</dbReference>
<comment type="caution">
    <text evidence="3">The sequence shown here is derived from an EMBL/GenBank/DDBJ whole genome shotgun (WGS) entry which is preliminary data.</text>
</comment>
<dbReference type="PANTHER" id="PTHR45828">
    <property type="entry name" value="CYTOCHROME B561/FERRIC REDUCTASE TRANSMEMBRANE"/>
    <property type="match status" value="1"/>
</dbReference>
<dbReference type="InterPro" id="IPR051237">
    <property type="entry name" value="Ferric-chelate_Red/DefProt"/>
</dbReference>
<name>A0AAV8ZRX0_9CUCU</name>
<gene>
    <name evidence="3" type="ORF">NQ314_002254</name>
</gene>
<protein>
    <recommendedName>
        <fullName evidence="2">Reelin domain-containing protein</fullName>
    </recommendedName>
</protein>